<evidence type="ECO:0000313" key="6">
    <source>
        <dbReference type="Proteomes" id="UP000813824"/>
    </source>
</evidence>
<dbReference type="OrthoDB" id="429813at2759"/>
<gene>
    <name evidence="5" type="ORF">BXZ70DRAFT_1057354</name>
</gene>
<dbReference type="AlphaFoldDB" id="A0A8K0USI9"/>
<comment type="caution">
    <text evidence="5">The sequence shown here is derived from an EMBL/GenBank/DDBJ whole genome shotgun (WGS) entry which is preliminary data.</text>
</comment>
<dbReference type="InterPro" id="IPR051414">
    <property type="entry name" value="Adenylate-forming_Reductase"/>
</dbReference>
<evidence type="ECO:0000259" key="3">
    <source>
        <dbReference type="Pfam" id="PF00501"/>
    </source>
</evidence>
<dbReference type="InterPro" id="IPR013120">
    <property type="entry name" value="FAR_NAD-bd"/>
</dbReference>
<evidence type="ECO:0008006" key="7">
    <source>
        <dbReference type="Google" id="ProtNLM"/>
    </source>
</evidence>
<dbReference type="Pfam" id="PF07993">
    <property type="entry name" value="NAD_binding_4"/>
    <property type="match status" value="1"/>
</dbReference>
<dbReference type="InterPro" id="IPR020845">
    <property type="entry name" value="AMP-binding_CS"/>
</dbReference>
<dbReference type="Gene3D" id="3.40.50.720">
    <property type="entry name" value="NAD(P)-binding Rossmann-like Domain"/>
    <property type="match status" value="1"/>
</dbReference>
<dbReference type="Pfam" id="PF23562">
    <property type="entry name" value="AMP-binding_C_3"/>
    <property type="match status" value="1"/>
</dbReference>
<evidence type="ECO:0000313" key="5">
    <source>
        <dbReference type="EMBL" id="KAH8102917.1"/>
    </source>
</evidence>
<feature type="domain" description="AMP-dependent synthetase/ligase" evidence="3">
    <location>
        <begin position="16"/>
        <end position="344"/>
    </location>
</feature>
<feature type="domain" description="Thioester reductase (TE)" evidence="4">
    <location>
        <begin position="649"/>
        <end position="884"/>
    </location>
</feature>
<evidence type="ECO:0000259" key="4">
    <source>
        <dbReference type="Pfam" id="PF07993"/>
    </source>
</evidence>
<feature type="non-terminal residue" evidence="5">
    <location>
        <position position="1"/>
    </location>
</feature>
<dbReference type="InterPro" id="IPR036291">
    <property type="entry name" value="NAD(P)-bd_dom_sf"/>
</dbReference>
<dbReference type="SUPFAM" id="SSF51735">
    <property type="entry name" value="NAD(P)-binding Rossmann-fold domains"/>
    <property type="match status" value="1"/>
</dbReference>
<keyword evidence="6" id="KW-1185">Reference proteome</keyword>
<dbReference type="SUPFAM" id="SSF56801">
    <property type="entry name" value="Acetyl-CoA synthetase-like"/>
    <property type="match status" value="1"/>
</dbReference>
<dbReference type="PROSITE" id="PS00455">
    <property type="entry name" value="AMP_BINDING"/>
    <property type="match status" value="1"/>
</dbReference>
<dbReference type="InterPro" id="IPR000873">
    <property type="entry name" value="AMP-dep_synth/lig_dom"/>
</dbReference>
<feature type="non-terminal residue" evidence="5">
    <location>
        <position position="1023"/>
    </location>
</feature>
<sequence length="1023" mass="112217">PVDGSVFVFPGFIDFHAEHTPSNPWAVFQSAHDPGKIDSISYSQLAEATHRVAHALRPGRQGKEQEVVAIIINCDTVQYVATMAGMRRAGLVPFPMSPKNSPEAVCHMLRTTECHRLVMQTSLSSLVAAVKAILDKENYALELVELQPFHEVFPTYSARMEPGTSVTTVSYPPPATPRTRDDLAIYIHSSGSTGLPKSIGWTERIFLQWANSYIVRISTQFQLRWACMALPTFHSIGIVGQVLLPMVTGLPVSLFTPQAPAPPALPNPKNMLDTTMLTGANALASVPIFIELWCRSPETVKYLATLKCLCWAGGPLSQTNGDMLVKAGVNLAIVYGATETGIVNKVMDLDLSGNAVAGGKKPEDWSWMQFDERVITRWVDQGDGTFELQLLTSDTYKLSMENLTDVAGYATNDVFKPHPTQPGLWRIVGRVDDVIVLRSGEKVVPLPQEDSLNAVPFVSSAIMFGRGQSQPGVIIELLPEHTIDTQDDTAVISVRNKLWPYVEEANKHAPAFARLFKETIIIAHHSRPFARAAKGTAIRKLVIQAYQEEIDDILSATFLRNRVIATLRNSEDKSVQAASSHIPQELVFQYPTLARLSIAIATFINPELKSSLPQTLDEEIKAMISKHSENLPSFKPFNPPPNEDVVVLLTGSTGSLGAHVLASLLADDTIKNVITLNRGTDVEQRQKSAFQTRGLPTELLNSKKLRSLVGDMKERDLGLSEVESNDVRNCTTHIIHNAWRVDFNLSLGSFESYVASTRNLIDFSACCSKPVRLLFVSSVASCYTWDVRNGSIPEEVIDDTSVAAASGYGTSKYVAEHIIAEAARHGLSASSARVGQICGSTSTGDWNTSEWVPILVKTSLAMGYVPELKGTVSWLPIDITSRTIIEALLSNKSLPEVFNVAHPRRASWHDIITTINGVAGKSMHVIPLKLWVQKVEALSSSISTHDVEVYPAIKLLRFWRSLIQAEQNAEMHGLFGNGVEAAGLPVLQTTKAAELSGTLRDAPPLEGTEVKLWVQYWRNSGFI</sequence>
<dbReference type="Pfam" id="PF00501">
    <property type="entry name" value="AMP-binding"/>
    <property type="match status" value="1"/>
</dbReference>
<name>A0A8K0USI9_9AGAR</name>
<organism evidence="5 6">
    <name type="scientific">Cristinia sonorae</name>
    <dbReference type="NCBI Taxonomy" id="1940300"/>
    <lineage>
        <taxon>Eukaryota</taxon>
        <taxon>Fungi</taxon>
        <taxon>Dikarya</taxon>
        <taxon>Basidiomycota</taxon>
        <taxon>Agaricomycotina</taxon>
        <taxon>Agaricomycetes</taxon>
        <taxon>Agaricomycetidae</taxon>
        <taxon>Agaricales</taxon>
        <taxon>Pleurotineae</taxon>
        <taxon>Stephanosporaceae</taxon>
        <taxon>Cristinia</taxon>
    </lineage>
</organism>
<accession>A0A8K0USI9</accession>
<dbReference type="Proteomes" id="UP000813824">
    <property type="component" value="Unassembled WGS sequence"/>
</dbReference>
<dbReference type="EMBL" id="JAEVFJ010000008">
    <property type="protein sequence ID" value="KAH8102917.1"/>
    <property type="molecule type" value="Genomic_DNA"/>
</dbReference>
<dbReference type="Gene3D" id="3.40.50.12780">
    <property type="entry name" value="N-terminal domain of ligase-like"/>
    <property type="match status" value="1"/>
</dbReference>
<evidence type="ECO:0000256" key="1">
    <source>
        <dbReference type="ARBA" id="ARBA00022450"/>
    </source>
</evidence>
<protein>
    <recommendedName>
        <fullName evidence="7">Acetyl-CoA synthetase-like protein</fullName>
    </recommendedName>
</protein>
<evidence type="ECO:0000256" key="2">
    <source>
        <dbReference type="ARBA" id="ARBA00022553"/>
    </source>
</evidence>
<dbReference type="PANTHER" id="PTHR43439:SF2">
    <property type="entry name" value="ENZYME, PUTATIVE (JCVI)-RELATED"/>
    <property type="match status" value="1"/>
</dbReference>
<reference evidence="5" key="1">
    <citation type="journal article" date="2021" name="New Phytol.">
        <title>Evolutionary innovations through gain and loss of genes in the ectomycorrhizal Boletales.</title>
        <authorList>
            <person name="Wu G."/>
            <person name="Miyauchi S."/>
            <person name="Morin E."/>
            <person name="Kuo A."/>
            <person name="Drula E."/>
            <person name="Varga T."/>
            <person name="Kohler A."/>
            <person name="Feng B."/>
            <person name="Cao Y."/>
            <person name="Lipzen A."/>
            <person name="Daum C."/>
            <person name="Hundley H."/>
            <person name="Pangilinan J."/>
            <person name="Johnson J."/>
            <person name="Barry K."/>
            <person name="LaButti K."/>
            <person name="Ng V."/>
            <person name="Ahrendt S."/>
            <person name="Min B."/>
            <person name="Choi I.G."/>
            <person name="Park H."/>
            <person name="Plett J.M."/>
            <person name="Magnuson J."/>
            <person name="Spatafora J.W."/>
            <person name="Nagy L.G."/>
            <person name="Henrissat B."/>
            <person name="Grigoriev I.V."/>
            <person name="Yang Z.L."/>
            <person name="Xu J."/>
            <person name="Martin F.M."/>
        </authorList>
    </citation>
    <scope>NUCLEOTIDE SEQUENCE</scope>
    <source>
        <strain evidence="5">KKN 215</strain>
    </source>
</reference>
<keyword evidence="2" id="KW-0597">Phosphoprotein</keyword>
<keyword evidence="1" id="KW-0596">Phosphopantetheine</keyword>
<proteinExistence type="predicted"/>
<dbReference type="PANTHER" id="PTHR43439">
    <property type="entry name" value="PHENYLACETATE-COENZYME A LIGASE"/>
    <property type="match status" value="1"/>
</dbReference>
<dbReference type="InterPro" id="IPR042099">
    <property type="entry name" value="ANL_N_sf"/>
</dbReference>